<dbReference type="Pfam" id="PF20400">
    <property type="entry name" value="BAR_4"/>
    <property type="match status" value="1"/>
</dbReference>
<dbReference type="Gene3D" id="1.20.1270.60">
    <property type="entry name" value="Arfaptin homology (AH) domain/BAR domain"/>
    <property type="match status" value="1"/>
</dbReference>
<dbReference type="PANTHER" id="PTHR31941">
    <property type="entry name" value="CYTOSKELETAL SIGNALING PROTEIN SLM1"/>
    <property type="match status" value="1"/>
</dbReference>
<feature type="compositionally biased region" description="Low complexity" evidence="2">
    <location>
        <begin position="641"/>
        <end position="652"/>
    </location>
</feature>
<protein>
    <recommendedName>
        <fullName evidence="3">PH domain-containing protein</fullName>
    </recommendedName>
</protein>
<dbReference type="OrthoDB" id="5598057at2759"/>
<evidence type="ECO:0000259" key="3">
    <source>
        <dbReference type="SMART" id="SM00233"/>
    </source>
</evidence>
<dbReference type="SUPFAM" id="SSF50729">
    <property type="entry name" value="PH domain-like"/>
    <property type="match status" value="1"/>
</dbReference>
<comment type="caution">
    <text evidence="4">The sequence shown here is derived from an EMBL/GenBank/DDBJ whole genome shotgun (WGS) entry which is preliminary data.</text>
</comment>
<dbReference type="InterPro" id="IPR046868">
    <property type="entry name" value="BAR_4"/>
</dbReference>
<evidence type="ECO:0000256" key="2">
    <source>
        <dbReference type="SAM" id="MobiDB-lite"/>
    </source>
</evidence>
<feature type="region of interest" description="Disordered" evidence="2">
    <location>
        <begin position="574"/>
        <end position="680"/>
    </location>
</feature>
<dbReference type="PANTHER" id="PTHR31941:SF1">
    <property type="entry name" value="CYTOSKELETAL SIGNALING PROTEIN SLM1"/>
    <property type="match status" value="1"/>
</dbReference>
<dbReference type="InterPro" id="IPR046869">
    <property type="entry name" value="SLM1/RGC1-like_PH"/>
</dbReference>
<evidence type="ECO:0000256" key="1">
    <source>
        <dbReference type="ARBA" id="ARBA00022553"/>
    </source>
</evidence>
<dbReference type="SMART" id="SM00233">
    <property type="entry name" value="PH"/>
    <property type="match status" value="1"/>
</dbReference>
<dbReference type="Pfam" id="PF20399">
    <property type="entry name" value="PH_20"/>
    <property type="match status" value="1"/>
</dbReference>
<name>A0A8H7QNF5_9FUNG</name>
<dbReference type="InterPro" id="IPR027267">
    <property type="entry name" value="AH/BAR_dom_sf"/>
</dbReference>
<keyword evidence="5" id="KW-1185">Reference proteome</keyword>
<proteinExistence type="predicted"/>
<dbReference type="AlphaFoldDB" id="A0A8H7QNF5"/>
<dbReference type="Gene3D" id="2.30.29.30">
    <property type="entry name" value="Pleckstrin-homology domain (PH domain)/Phosphotyrosine-binding domain (PTB)"/>
    <property type="match status" value="1"/>
</dbReference>
<organism evidence="4 5">
    <name type="scientific">Mucor saturninus</name>
    <dbReference type="NCBI Taxonomy" id="64648"/>
    <lineage>
        <taxon>Eukaryota</taxon>
        <taxon>Fungi</taxon>
        <taxon>Fungi incertae sedis</taxon>
        <taxon>Mucoromycota</taxon>
        <taxon>Mucoromycotina</taxon>
        <taxon>Mucoromycetes</taxon>
        <taxon>Mucorales</taxon>
        <taxon>Mucorineae</taxon>
        <taxon>Mucoraceae</taxon>
        <taxon>Mucor</taxon>
    </lineage>
</organism>
<dbReference type="InterPro" id="IPR001849">
    <property type="entry name" value="PH_domain"/>
</dbReference>
<dbReference type="Proteomes" id="UP000603453">
    <property type="component" value="Unassembled WGS sequence"/>
</dbReference>
<reference evidence="4" key="1">
    <citation type="submission" date="2020-12" db="EMBL/GenBank/DDBJ databases">
        <title>Metabolic potential, ecology and presence of endohyphal bacteria is reflected in genomic diversity of Mucoromycotina.</title>
        <authorList>
            <person name="Muszewska A."/>
            <person name="Okrasinska A."/>
            <person name="Steczkiewicz K."/>
            <person name="Drgas O."/>
            <person name="Orlowska M."/>
            <person name="Perlinska-Lenart U."/>
            <person name="Aleksandrzak-Piekarczyk T."/>
            <person name="Szatraj K."/>
            <person name="Zielenkiewicz U."/>
            <person name="Pilsyk S."/>
            <person name="Malc E."/>
            <person name="Mieczkowski P."/>
            <person name="Kruszewska J.S."/>
            <person name="Biernat P."/>
            <person name="Pawlowska J."/>
        </authorList>
    </citation>
    <scope>NUCLEOTIDE SEQUENCE</scope>
    <source>
        <strain evidence="4">WA0000017839</strain>
    </source>
</reference>
<dbReference type="InterPro" id="IPR011993">
    <property type="entry name" value="PH-like_dom_sf"/>
</dbReference>
<keyword evidence="1" id="KW-0597">Phosphoprotein</keyword>
<feature type="compositionally biased region" description="Acidic residues" evidence="2">
    <location>
        <begin position="608"/>
        <end position="640"/>
    </location>
</feature>
<feature type="domain" description="PH" evidence="3">
    <location>
        <begin position="422"/>
        <end position="552"/>
    </location>
</feature>
<evidence type="ECO:0000313" key="5">
    <source>
        <dbReference type="Proteomes" id="UP000603453"/>
    </source>
</evidence>
<feature type="compositionally biased region" description="Acidic residues" evidence="2">
    <location>
        <begin position="574"/>
        <end position="595"/>
    </location>
</feature>
<evidence type="ECO:0000313" key="4">
    <source>
        <dbReference type="EMBL" id="KAG2195843.1"/>
    </source>
</evidence>
<sequence length="680" mass="77865">MSTLISRRHWLRGSRNQNVVLPLKLIDPSSDNTAVSSPTTIGSPSSVKLLFPSISMFNLPIQTIPETTPLLSPPPQFAVDNKRNKFRVFLKPRKRGIRKAYPSAFETFLFDDALPGSPTQGIQPVRLLIERLEAWYLLAKRLLHHFEVLASVETRVAKNYRKLDRVMIFPSPATKRYNHRVKGGKRSLNKRKRRRFYKDERLLQLHFAFQGGVRGVCDAWQDYHSNTTKDHAEFATFLRNEAIPTLANIKRELKWMIKSIRSDDRLSLSTLTTLKREAADRLKQLDRQLVFFDEHPYHGHSKTDPWLMNAAVVKQMVKVYRQENKIHETVLRLQRETLISEEQLVEEFRRLCQHIYSMRETSTLGTDRGLESIMETFNNIKMDSDWLHFCQQHNDHLVSETAAFRHPDHLQYPNHSHALLQPIFAARMERKSLILHHWHEYIYVLTPAGFLHEYRNGKDYPSKPDATIFVPHYKVSSLSTNLHHNLIFQLQPHSASRNLLKNQGCPTVLPKEWRTTKPRLGCVDRFTWTLRAKSAADMESWIQHLTDSSERYRPSVVNHFIPPIQPDIVISPAAEEEAPPPEEPVAEPEIEDPTPEPEPAVEPAVEPEVVEPEAEPEAEPVAEPVADPEPEAAADPEPEAAVEPAVVEPVAEPADEPVAEAEATPDPVAEEPPVDTLVIE</sequence>
<gene>
    <name evidence="4" type="ORF">INT47_012384</name>
</gene>
<accession>A0A8H7QNF5</accession>
<dbReference type="EMBL" id="JAEPRD010000160">
    <property type="protein sequence ID" value="KAG2195843.1"/>
    <property type="molecule type" value="Genomic_DNA"/>
</dbReference>